<dbReference type="EMBL" id="JAENBO010000007">
    <property type="protein sequence ID" value="MBJ8326459.1"/>
    <property type="molecule type" value="Genomic_DNA"/>
</dbReference>
<evidence type="ECO:0000313" key="3">
    <source>
        <dbReference type="Proteomes" id="UP000653045"/>
    </source>
</evidence>
<accession>A0ABS0ZKK2</accession>
<gene>
    <name evidence="2" type="ORF">JHK62_07220</name>
</gene>
<dbReference type="InterPro" id="IPR045504">
    <property type="entry name" value="DUF6487"/>
</dbReference>
<sequence>MECPKCHKEMTQGFIYGDRYALKWSPADKKALGGIWVTDGIKLKTNTKLLGRPKTVTFACDTCDHLIIDLNTERA</sequence>
<dbReference type="Pfam" id="PF20097">
    <property type="entry name" value="DUF6487"/>
    <property type="match status" value="1"/>
</dbReference>
<comment type="caution">
    <text evidence="2">The sequence shown here is derived from an EMBL/GenBank/DDBJ whole genome shotgun (WGS) entry which is preliminary data.</text>
</comment>
<keyword evidence="3" id="KW-1185">Reference proteome</keyword>
<name>A0ABS0ZKK2_9STRE</name>
<proteinExistence type="predicted"/>
<dbReference type="Proteomes" id="UP000653045">
    <property type="component" value="Unassembled WGS sequence"/>
</dbReference>
<reference evidence="2 3" key="1">
    <citation type="journal article" date="2021" name="Int. J. Syst. Evol. Microbiol.">
        <title>Streptococcus vicugnae sp. nov., isolated from faeces of alpacas (Vicugna pacos) and cattle (Bos taurus), Streptococcus zalophi sp. nov., and Streptococcus pacificus sp. nov., isolated from respiratory tract of California sea lions (Zalophus californianus).</title>
        <authorList>
            <person name="Volokhov D.V."/>
            <person name="Zagorodnyaya T.A."/>
            <person name="Shen Z."/>
            <person name="Blom J."/>
            <person name="Furtak V.A."/>
            <person name="Eisenberg T."/>
            <person name="Fan P."/>
            <person name="Jeong K.C."/>
            <person name="Gao Y."/>
            <person name="Zhang S."/>
            <person name="Amselle M."/>
        </authorList>
    </citation>
    <scope>NUCLEOTIDE SEQUENCE [LARGE SCALE GENOMIC DNA]</scope>
    <source>
        <strain evidence="2 3">CSL7591</strain>
    </source>
</reference>
<feature type="domain" description="DUF6487" evidence="1">
    <location>
        <begin position="3"/>
        <end position="71"/>
    </location>
</feature>
<organism evidence="2 3">
    <name type="scientific">Streptococcus pacificus</name>
    <dbReference type="NCBI Taxonomy" id="2740577"/>
    <lineage>
        <taxon>Bacteria</taxon>
        <taxon>Bacillati</taxon>
        <taxon>Bacillota</taxon>
        <taxon>Bacilli</taxon>
        <taxon>Lactobacillales</taxon>
        <taxon>Streptococcaceae</taxon>
        <taxon>Streptococcus</taxon>
    </lineage>
</organism>
<evidence type="ECO:0000259" key="1">
    <source>
        <dbReference type="Pfam" id="PF20097"/>
    </source>
</evidence>
<dbReference type="RefSeq" id="WP_199576099.1">
    <property type="nucleotide sequence ID" value="NZ_JAENBO010000007.1"/>
</dbReference>
<protein>
    <recommendedName>
        <fullName evidence="1">DUF6487 domain-containing protein</fullName>
    </recommendedName>
</protein>
<evidence type="ECO:0000313" key="2">
    <source>
        <dbReference type="EMBL" id="MBJ8326459.1"/>
    </source>
</evidence>